<reference evidence="2" key="1">
    <citation type="submission" date="2023-03" db="EMBL/GenBank/DDBJ databases">
        <title>Massive genome expansion in bonnet fungi (Mycena s.s.) driven by repeated elements and novel gene families across ecological guilds.</title>
        <authorList>
            <consortium name="Lawrence Berkeley National Laboratory"/>
            <person name="Harder C.B."/>
            <person name="Miyauchi S."/>
            <person name="Viragh M."/>
            <person name="Kuo A."/>
            <person name="Thoen E."/>
            <person name="Andreopoulos B."/>
            <person name="Lu D."/>
            <person name="Skrede I."/>
            <person name="Drula E."/>
            <person name="Henrissat B."/>
            <person name="Morin E."/>
            <person name="Kohler A."/>
            <person name="Barry K."/>
            <person name="LaButti K."/>
            <person name="Morin E."/>
            <person name="Salamov A."/>
            <person name="Lipzen A."/>
            <person name="Mereny Z."/>
            <person name="Hegedus B."/>
            <person name="Baldrian P."/>
            <person name="Stursova M."/>
            <person name="Weitz H."/>
            <person name="Taylor A."/>
            <person name="Grigoriev I.V."/>
            <person name="Nagy L.G."/>
            <person name="Martin F."/>
            <person name="Kauserud H."/>
        </authorList>
    </citation>
    <scope>NUCLEOTIDE SEQUENCE</scope>
    <source>
        <strain evidence="2">CBHHK173m</strain>
    </source>
</reference>
<feature type="region of interest" description="Disordered" evidence="1">
    <location>
        <begin position="30"/>
        <end position="52"/>
    </location>
</feature>
<evidence type="ECO:0000313" key="2">
    <source>
        <dbReference type="EMBL" id="KAJ7073536.1"/>
    </source>
</evidence>
<dbReference type="EMBL" id="JARJCN010000111">
    <property type="protein sequence ID" value="KAJ7073536.1"/>
    <property type="molecule type" value="Genomic_DNA"/>
</dbReference>
<organism evidence="2 3">
    <name type="scientific">Mycena belliarum</name>
    <dbReference type="NCBI Taxonomy" id="1033014"/>
    <lineage>
        <taxon>Eukaryota</taxon>
        <taxon>Fungi</taxon>
        <taxon>Dikarya</taxon>
        <taxon>Basidiomycota</taxon>
        <taxon>Agaricomycotina</taxon>
        <taxon>Agaricomycetes</taxon>
        <taxon>Agaricomycetidae</taxon>
        <taxon>Agaricales</taxon>
        <taxon>Marasmiineae</taxon>
        <taxon>Mycenaceae</taxon>
        <taxon>Mycena</taxon>
    </lineage>
</organism>
<dbReference type="AlphaFoldDB" id="A0AAD6TQ06"/>
<feature type="region of interest" description="Disordered" evidence="1">
    <location>
        <begin position="192"/>
        <end position="215"/>
    </location>
</feature>
<proteinExistence type="predicted"/>
<name>A0AAD6TQ06_9AGAR</name>
<feature type="compositionally biased region" description="Polar residues" evidence="1">
    <location>
        <begin position="30"/>
        <end position="50"/>
    </location>
</feature>
<protein>
    <submittedName>
        <fullName evidence="2">Uncharacterized protein</fullName>
    </submittedName>
</protein>
<evidence type="ECO:0000256" key="1">
    <source>
        <dbReference type="SAM" id="MobiDB-lite"/>
    </source>
</evidence>
<keyword evidence="3" id="KW-1185">Reference proteome</keyword>
<comment type="caution">
    <text evidence="2">The sequence shown here is derived from an EMBL/GenBank/DDBJ whole genome shotgun (WGS) entry which is preliminary data.</text>
</comment>
<accession>A0AAD6TQ06</accession>
<dbReference type="Proteomes" id="UP001222325">
    <property type="component" value="Unassembled WGS sequence"/>
</dbReference>
<feature type="compositionally biased region" description="Acidic residues" evidence="1">
    <location>
        <begin position="114"/>
        <end position="138"/>
    </location>
</feature>
<feature type="compositionally biased region" description="Pro residues" evidence="1">
    <location>
        <begin position="95"/>
        <end position="104"/>
    </location>
</feature>
<gene>
    <name evidence="2" type="ORF">B0H15DRAFT_868779</name>
</gene>
<sequence length="425" mass="45343">MFKTISNLDTLSLIGCGMSLVASLFNMPSQEQPSAATPSSVASIPTSTTLDQKDASPTLMLCSMSLLICATTVVCAHQWVRSPGKKGRLHKEPVPDPPPPPQAPPGLGNVDPHDGEDENGNDGDGPEDLGVDAEDDREGDGFAVGAAPAPEDPPPPAGGVEEGDYEGEFTNTPAIAVLALFLIRLVAEFQKRQRGASSPNTVKTDDSLPPAVPAGRSLLGPRRFLRLYLKLTLYPGLALVGALSLLLPAAFGERKPQEQEVLRVEVKPPEPIEDEAPAPPPPLVDIPQAEAPLAVPVPDPDAAQPTRLQVRLALFQHAAPNDGEQAVRAQAVEALKRATVRRGVQPARELIRAALFEHAAPTDQEQAARAQAVGILQRATARRAANPVEEDLQRLRRVRIQIVQRRVWGLLRELAVVSETGEGEV</sequence>
<feature type="region of interest" description="Disordered" evidence="1">
    <location>
        <begin position="84"/>
        <end position="167"/>
    </location>
</feature>
<evidence type="ECO:0000313" key="3">
    <source>
        <dbReference type="Proteomes" id="UP001222325"/>
    </source>
</evidence>